<name>A0A8S5PJ12_9CAUD</name>
<accession>A0A8S5PJ12</accession>
<dbReference type="EMBL" id="BK015438">
    <property type="protein sequence ID" value="DAE06467.1"/>
    <property type="molecule type" value="Genomic_DNA"/>
</dbReference>
<organism evidence="1">
    <name type="scientific">Siphoviridae sp. ctmP19</name>
    <dbReference type="NCBI Taxonomy" id="2825651"/>
    <lineage>
        <taxon>Viruses</taxon>
        <taxon>Duplodnaviria</taxon>
        <taxon>Heunggongvirae</taxon>
        <taxon>Uroviricota</taxon>
        <taxon>Caudoviricetes</taxon>
    </lineage>
</organism>
<protein>
    <submittedName>
        <fullName evidence="1">Uncharacterized protein</fullName>
    </submittedName>
</protein>
<sequence>MKCTPDDRKDIGIYEAHAFRRESLTVIWKHLL</sequence>
<reference evidence="1" key="1">
    <citation type="journal article" date="2021" name="Proc. Natl. Acad. Sci. U.S.A.">
        <title>A Catalog of Tens of Thousands of Viruses from Human Metagenomes Reveals Hidden Associations with Chronic Diseases.</title>
        <authorList>
            <person name="Tisza M.J."/>
            <person name="Buck C.B."/>
        </authorList>
    </citation>
    <scope>NUCLEOTIDE SEQUENCE</scope>
    <source>
        <strain evidence="1">CtmP19</strain>
    </source>
</reference>
<evidence type="ECO:0000313" key="1">
    <source>
        <dbReference type="EMBL" id="DAE06467.1"/>
    </source>
</evidence>
<proteinExistence type="predicted"/>